<organism evidence="1 2">
    <name type="scientific">Candidatus Nitrospira neomarina</name>
    <dbReference type="NCBI Taxonomy" id="3020899"/>
    <lineage>
        <taxon>Bacteria</taxon>
        <taxon>Pseudomonadati</taxon>
        <taxon>Nitrospirota</taxon>
        <taxon>Nitrospiria</taxon>
        <taxon>Nitrospirales</taxon>
        <taxon>Nitrospiraceae</taxon>
        <taxon>Nitrospira</taxon>
    </lineage>
</organism>
<gene>
    <name evidence="1" type="ORF">PQG83_14690</name>
</gene>
<proteinExistence type="predicted"/>
<dbReference type="AlphaFoldDB" id="A0AA96GGX0"/>
<protein>
    <submittedName>
        <fullName evidence="1">Uncharacterized protein</fullName>
    </submittedName>
</protein>
<reference evidence="1 2" key="1">
    <citation type="submission" date="2023-01" db="EMBL/GenBank/DDBJ databases">
        <title>Cultivation and genomic characterization of new, ubiquitous marine nitrite-oxidizing bacteria from the Nitrospirales.</title>
        <authorList>
            <person name="Mueller A.J."/>
            <person name="Daebeler A."/>
            <person name="Herbold C.W."/>
            <person name="Kirkegaard R.H."/>
            <person name="Daims H."/>
        </authorList>
    </citation>
    <scope>NUCLEOTIDE SEQUENCE [LARGE SCALE GENOMIC DNA]</scope>
    <source>
        <strain evidence="1 2">DK</strain>
    </source>
</reference>
<dbReference type="RefSeq" id="WP_312742509.1">
    <property type="nucleotide sequence ID" value="NZ_CP116968.1"/>
</dbReference>
<accession>A0AA96GGX0</accession>
<evidence type="ECO:0000313" key="1">
    <source>
        <dbReference type="EMBL" id="WNM60997.1"/>
    </source>
</evidence>
<dbReference type="KEGG" id="nneo:PQG83_14690"/>
<evidence type="ECO:0000313" key="2">
    <source>
        <dbReference type="Proteomes" id="UP001302494"/>
    </source>
</evidence>
<name>A0AA96GGX0_9BACT</name>
<keyword evidence="2" id="KW-1185">Reference proteome</keyword>
<dbReference type="EMBL" id="CP116968">
    <property type="protein sequence ID" value="WNM60997.1"/>
    <property type="molecule type" value="Genomic_DNA"/>
</dbReference>
<dbReference type="Proteomes" id="UP001302494">
    <property type="component" value="Chromosome"/>
</dbReference>
<sequence length="133" mass="14339">MALKKGDIIDERKRYPDSCGLVLKVMSGGEGFEKIRCCGHDLTLEDVVPSFNPERGRRAGALAVGMPLDEKMVATDSCGLRLMVMAGGEGFQEVICCGHSFGAKAIQNLEFGQMRGEDIKQEPPPTTPHQGTA</sequence>